<accession>A0AAN9E781</accession>
<evidence type="ECO:0000256" key="1">
    <source>
        <dbReference type="SAM" id="MobiDB-lite"/>
    </source>
</evidence>
<keyword evidence="2" id="KW-0812">Transmembrane</keyword>
<dbReference type="EMBL" id="JAYWIO010000008">
    <property type="protein sequence ID" value="KAK7246173.1"/>
    <property type="molecule type" value="Genomic_DNA"/>
</dbReference>
<dbReference type="PANTHER" id="PTHR36381:SF1">
    <property type="entry name" value="ETHYLENE-REGULATED TRANSCRIPT 2 (ERT2)"/>
    <property type="match status" value="1"/>
</dbReference>
<evidence type="ECO:0000256" key="2">
    <source>
        <dbReference type="SAM" id="Phobius"/>
    </source>
</evidence>
<dbReference type="AlphaFoldDB" id="A0AAN9E781"/>
<keyword evidence="2" id="KW-1133">Transmembrane helix</keyword>
<dbReference type="PANTHER" id="PTHR36381">
    <property type="entry name" value="ETHYLENE-REGULATED TRANSCRIPT 2 (ERT2)"/>
    <property type="match status" value="1"/>
</dbReference>
<dbReference type="Proteomes" id="UP001372338">
    <property type="component" value="Unassembled WGS sequence"/>
</dbReference>
<proteinExistence type="predicted"/>
<organism evidence="3 4">
    <name type="scientific">Crotalaria pallida</name>
    <name type="common">Smooth rattlebox</name>
    <name type="synonym">Crotalaria striata</name>
    <dbReference type="NCBI Taxonomy" id="3830"/>
    <lineage>
        <taxon>Eukaryota</taxon>
        <taxon>Viridiplantae</taxon>
        <taxon>Streptophyta</taxon>
        <taxon>Embryophyta</taxon>
        <taxon>Tracheophyta</taxon>
        <taxon>Spermatophyta</taxon>
        <taxon>Magnoliopsida</taxon>
        <taxon>eudicotyledons</taxon>
        <taxon>Gunneridae</taxon>
        <taxon>Pentapetalae</taxon>
        <taxon>rosids</taxon>
        <taxon>fabids</taxon>
        <taxon>Fabales</taxon>
        <taxon>Fabaceae</taxon>
        <taxon>Papilionoideae</taxon>
        <taxon>50 kb inversion clade</taxon>
        <taxon>genistoids sensu lato</taxon>
        <taxon>core genistoids</taxon>
        <taxon>Crotalarieae</taxon>
        <taxon>Crotalaria</taxon>
    </lineage>
</organism>
<protein>
    <submittedName>
        <fullName evidence="3">Uncharacterized protein</fullName>
    </submittedName>
</protein>
<feature type="transmembrane region" description="Helical" evidence="2">
    <location>
        <begin position="280"/>
        <end position="296"/>
    </location>
</feature>
<keyword evidence="2" id="KW-0472">Membrane</keyword>
<evidence type="ECO:0000313" key="4">
    <source>
        <dbReference type="Proteomes" id="UP001372338"/>
    </source>
</evidence>
<evidence type="ECO:0000313" key="3">
    <source>
        <dbReference type="EMBL" id="KAK7246173.1"/>
    </source>
</evidence>
<feature type="compositionally biased region" description="Pro residues" evidence="1">
    <location>
        <begin position="68"/>
        <end position="78"/>
    </location>
</feature>
<comment type="caution">
    <text evidence="3">The sequence shown here is derived from an EMBL/GenBank/DDBJ whole genome shotgun (WGS) entry which is preliminary data.</text>
</comment>
<name>A0AAN9E781_CROPI</name>
<feature type="transmembrane region" description="Helical" evidence="2">
    <location>
        <begin position="302"/>
        <end position="322"/>
    </location>
</feature>
<sequence length="338" mass="37672">MPFPWKKKNNATRFSQLVADLHHSPKRASSLVVHTGFPTSLIDLFVKNRTRFTKPNNSTKPVHVKEFPPTPPPPPPPSPVTTPIIPEPAILNKSALTKEVSVESSGRVWSIDEIEVAEIKSEVGICCEESFLIDGNGLKDSLKLDCDDDDDESSSTKVVEPCGISKCKSRGNSSCRFKSKMVKKLVPKKFRGYNNNKKEKKEKRIKEVLEAAESGSEISSAMDEEKSHSFEVDEEERESQSLLKCVRGDDKGINCSKESILAKEEEVINEKRIVIERDGNSGYTILLLIALVGLVVGRFQALILTITWCLVLKIVKTLLLLWRSHNCVPLVKFSVSNS</sequence>
<reference evidence="3 4" key="1">
    <citation type="submission" date="2024-01" db="EMBL/GenBank/DDBJ databases">
        <title>The genomes of 5 underutilized Papilionoideae crops provide insights into root nodulation and disease resistanc.</title>
        <authorList>
            <person name="Yuan L."/>
        </authorList>
    </citation>
    <scope>NUCLEOTIDE SEQUENCE [LARGE SCALE GENOMIC DNA]</scope>
    <source>
        <strain evidence="3">ZHUSHIDOU_FW_LH</strain>
        <tissue evidence="3">Leaf</tissue>
    </source>
</reference>
<gene>
    <name evidence="3" type="ORF">RIF29_41033</name>
</gene>
<keyword evidence="4" id="KW-1185">Reference proteome</keyword>
<feature type="region of interest" description="Disordered" evidence="1">
    <location>
        <begin position="55"/>
        <end position="78"/>
    </location>
</feature>